<dbReference type="PROSITE" id="PS50097">
    <property type="entry name" value="BTB"/>
    <property type="match status" value="1"/>
</dbReference>
<sequence length="1434" mass="165687">MDLFDLIKQNKIEEISSFEGNFNQKNSKEISPLHYACLISKNFDLIKLLIEKGAEPKNVTNSGKTALHFAALQNFKQAIPFLISKGIDVNSKDNKKRSPIYDAFSKKIEFDTIKTLIENGANINLESSSKSTPFSDALTKNCSREVLNLLIENGAKSFKTKSKQTILHICSKYKRDVSFLESFPDEIANIDSKDIYSKTALMYACEKSNISFVKYLLSKGANPNLINDEERTALHFACNSNYQKDIIEVLVEKGASVIAQDIQMNTPLHYLVKNRISFDLIDLFLSKGANINACNNEGESILHIACKSGVNHKLIQYLLSKSAKAESFTNIYFRSPLEYVCSYSLNNKVIETLLLNGANPESRQSNGYTPLFSACSYSSSLAPIKTLIKYGADVRSVSFYQGFDALCLAVKNPKGTKIVKYFIEDLKMNPKYRTESSDTLLHLACRIKKNIETIKYLLSVQKLNPNSLNYNNETPLSLACIFGAESEVIKLLLDYGACADVKDNYKRLPIYFEIIHLNRFEVVKLLANSNQFIESLTDDRKNINKVCYGKFTVQAACNTKIDLETFKFIFEKSKESNGDIGLLPMNQILINILKKKAQYDIIHFIFSENKFDWNSPNSNLFQTLCIYRFEKDIFQLFIDKGANVNESDSTRKTALYKYLELNHHPDIEIIQLLINSGADVNIKTTSNETVLHSACSNSHLISHLKPKKVIEIFNLLISAGCDIHEKDIHSNTILHFLAKKNTHIKIFKYFVNLGLKVTQNAAKQNPLHLYCQVAQANQKVMKYLIKCGADIDELDRTSNLPLHYYLSSNNKIEIVKLLVNTNQKNSLINVFNFSSKSPLHIACEKNLNLNIIEYLVKNGALVNLKNTRSLTPFYYLQRQNPKEDVVRFFLDSDLNLNFEDWNNCNYIQNAILKGVNLNTLELMLSKMSKDKLPNSPIKVEYMYVSYSAKSIYDFEYFKYIWDNQLFGPIKNTEPYQMFFIRSEMYRNINTKEQLEFFVKKKFNLFKKDIYHPFPFFKICERDPSIELIKLITNEDNCNVKERDNHLLEILMYICSKSHKTEIIDHIISLGVDINSKLQEDSNCLIRACEKNLPVEVIEHLISKGADVNSQNKAKQKPLFFSVSKKNPENTEMLIRNGANMDLVIPSIGSLIQFVFSNENWELAKIFLSYDADVQNLNFEKISNKSQAQEVIQLYYSICYDMMNLFERKEFCDIKIATIDKTVEVHSLVLRCRLFDEFDIPSQIPYQKFFDMMKIFQRMESHQVEIFFHFVYSGIIKYSSQEELEKNTKIIHEICEKFTEDPKKWIDKKKGRKNLVRDLNKLYQDESSKDFKIQVTEKDQKKVFSIHKVILIARSELFRGMFLNVKDDSDFVNDYSEKSIQTISLVIKFLYLDDLDEKEISNDVFQELEDVIDYYQLNENSRLKMILDSQKINFK</sequence>
<dbReference type="SUPFAM" id="SSF48403">
    <property type="entry name" value="Ankyrin repeat"/>
    <property type="match status" value="4"/>
</dbReference>
<evidence type="ECO:0000256" key="1">
    <source>
        <dbReference type="ARBA" id="ARBA00022737"/>
    </source>
</evidence>
<dbReference type="Pfam" id="PF00651">
    <property type="entry name" value="BTB"/>
    <property type="match status" value="1"/>
</dbReference>
<dbReference type="EMBL" id="JAPDFW010000089">
    <property type="protein sequence ID" value="KAJ5071286.1"/>
    <property type="molecule type" value="Genomic_DNA"/>
</dbReference>
<dbReference type="PANTHER" id="PTHR24198">
    <property type="entry name" value="ANKYRIN REPEAT AND PROTEIN KINASE DOMAIN-CONTAINING PROTEIN"/>
    <property type="match status" value="1"/>
</dbReference>
<dbReference type="InterPro" id="IPR000210">
    <property type="entry name" value="BTB/POZ_dom"/>
</dbReference>
<dbReference type="PRINTS" id="PR01415">
    <property type="entry name" value="ANKYRIN"/>
</dbReference>
<feature type="repeat" description="ANK" evidence="3">
    <location>
        <begin position="297"/>
        <end position="330"/>
    </location>
</feature>
<dbReference type="InterPro" id="IPR011333">
    <property type="entry name" value="SKP1/BTB/POZ_sf"/>
</dbReference>
<feature type="repeat" description="ANK" evidence="3">
    <location>
        <begin position="471"/>
        <end position="504"/>
    </location>
</feature>
<feature type="repeat" description="ANK" evidence="3">
    <location>
        <begin position="62"/>
        <end position="94"/>
    </location>
</feature>
<keyword evidence="6" id="KW-1185">Reference proteome</keyword>
<comment type="caution">
    <text evidence="5">The sequence shown here is derived from an EMBL/GenBank/DDBJ whole genome shotgun (WGS) entry which is preliminary data.</text>
</comment>
<dbReference type="Pfam" id="PF12796">
    <property type="entry name" value="Ank_2"/>
    <property type="match status" value="8"/>
</dbReference>
<feature type="repeat" description="ANK" evidence="3">
    <location>
        <begin position="229"/>
        <end position="262"/>
    </location>
</feature>
<name>A0A9Q0LDQ1_ANAIG</name>
<dbReference type="Gene3D" id="1.25.40.20">
    <property type="entry name" value="Ankyrin repeat-containing domain"/>
    <property type="match status" value="6"/>
</dbReference>
<reference evidence="5" key="1">
    <citation type="submission" date="2022-10" db="EMBL/GenBank/DDBJ databases">
        <title>Novel sulphate-reducing endosymbionts in the free-living metamonad Anaeramoeba.</title>
        <authorList>
            <person name="Jerlstrom-Hultqvist J."/>
            <person name="Cepicka I."/>
            <person name="Gallot-Lavallee L."/>
            <person name="Salas-Leiva D."/>
            <person name="Curtis B.A."/>
            <person name="Zahonova K."/>
            <person name="Pipaliya S."/>
            <person name="Dacks J."/>
            <person name="Roger A.J."/>
        </authorList>
    </citation>
    <scope>NUCLEOTIDE SEQUENCE</scope>
    <source>
        <strain evidence="5">BMAN</strain>
    </source>
</reference>
<dbReference type="PROSITE" id="PS50088">
    <property type="entry name" value="ANK_REPEAT"/>
    <property type="match status" value="11"/>
</dbReference>
<evidence type="ECO:0000313" key="6">
    <source>
        <dbReference type="Proteomes" id="UP001149090"/>
    </source>
</evidence>
<dbReference type="SMART" id="SM00248">
    <property type="entry name" value="ANK"/>
    <property type="match status" value="26"/>
</dbReference>
<dbReference type="PROSITE" id="PS50297">
    <property type="entry name" value="ANK_REP_REGION"/>
    <property type="match status" value="5"/>
</dbReference>
<dbReference type="InterPro" id="IPR036770">
    <property type="entry name" value="Ankyrin_rpt-contain_sf"/>
</dbReference>
<keyword evidence="1" id="KW-0677">Repeat</keyword>
<feature type="repeat" description="ANK" evidence="3">
    <location>
        <begin position="650"/>
        <end position="685"/>
    </location>
</feature>
<evidence type="ECO:0000256" key="2">
    <source>
        <dbReference type="ARBA" id="ARBA00023043"/>
    </source>
</evidence>
<feature type="domain" description="BTB" evidence="4">
    <location>
        <begin position="1328"/>
        <end position="1398"/>
    </location>
</feature>
<feature type="repeat" description="ANK" evidence="3">
    <location>
        <begin position="834"/>
        <end position="867"/>
    </location>
</feature>
<dbReference type="Gene3D" id="3.30.710.10">
    <property type="entry name" value="Potassium Channel Kv1.1, Chain A"/>
    <property type="match status" value="1"/>
</dbReference>
<dbReference type="OrthoDB" id="341259at2759"/>
<evidence type="ECO:0000256" key="3">
    <source>
        <dbReference type="PROSITE-ProRule" id="PRU00023"/>
    </source>
</evidence>
<feature type="repeat" description="ANK" evidence="3">
    <location>
        <begin position="196"/>
        <end position="228"/>
    </location>
</feature>
<gene>
    <name evidence="5" type="ORF">M0811_10348</name>
</gene>
<proteinExistence type="predicted"/>
<feature type="repeat" description="ANK" evidence="3">
    <location>
        <begin position="366"/>
        <end position="399"/>
    </location>
</feature>
<dbReference type="SUPFAM" id="SSF54695">
    <property type="entry name" value="POZ domain"/>
    <property type="match status" value="1"/>
</dbReference>
<evidence type="ECO:0000259" key="4">
    <source>
        <dbReference type="PROSITE" id="PS50097"/>
    </source>
</evidence>
<evidence type="ECO:0000313" key="5">
    <source>
        <dbReference type="EMBL" id="KAJ5071286.1"/>
    </source>
</evidence>
<feature type="repeat" description="ANK" evidence="3">
    <location>
        <begin position="263"/>
        <end position="296"/>
    </location>
</feature>
<keyword evidence="2 3" id="KW-0040">ANK repeat</keyword>
<feature type="repeat" description="ANK" evidence="3">
    <location>
        <begin position="762"/>
        <end position="796"/>
    </location>
</feature>
<organism evidence="5 6">
    <name type="scientific">Anaeramoeba ignava</name>
    <name type="common">Anaerobic marine amoeba</name>
    <dbReference type="NCBI Taxonomy" id="1746090"/>
    <lineage>
        <taxon>Eukaryota</taxon>
        <taxon>Metamonada</taxon>
        <taxon>Anaeramoebidae</taxon>
        <taxon>Anaeramoeba</taxon>
    </lineage>
</organism>
<accession>A0A9Q0LDQ1</accession>
<dbReference type="PANTHER" id="PTHR24198:SF165">
    <property type="entry name" value="ANKYRIN REPEAT-CONTAINING PROTEIN-RELATED"/>
    <property type="match status" value="1"/>
</dbReference>
<dbReference type="Proteomes" id="UP001149090">
    <property type="component" value="Unassembled WGS sequence"/>
</dbReference>
<dbReference type="InterPro" id="IPR002110">
    <property type="entry name" value="Ankyrin_rpt"/>
</dbReference>
<protein>
    <submittedName>
        <fullName evidence="5">Ankyrin repeat ph and sec7 domain containing protein secg-related</fullName>
    </submittedName>
</protein>
<feature type="repeat" description="ANK" evidence="3">
    <location>
        <begin position="28"/>
        <end position="61"/>
    </location>
</feature>